<evidence type="ECO:0000256" key="5">
    <source>
        <dbReference type="ARBA" id="ARBA00022989"/>
    </source>
</evidence>
<keyword evidence="2" id="KW-0813">Transport</keyword>
<keyword evidence="5 7" id="KW-1133">Transmembrane helix</keyword>
<dbReference type="InterPro" id="IPR002528">
    <property type="entry name" value="MATE_fam"/>
</dbReference>
<protein>
    <submittedName>
        <fullName evidence="8">MatE</fullName>
    </submittedName>
</protein>
<evidence type="ECO:0000256" key="7">
    <source>
        <dbReference type="SAM" id="Phobius"/>
    </source>
</evidence>
<sequence length="146" mass="16150">MSVAFCVMASVIMVAFSHQLLSIFMGEGNEVVIAVGAEYPTVMASCYFLMATMYAFSGFFRGSGYTRMALYMSITSLGVRIVTSYALAPTIEASAIWWGLPVGWLTTVLLGIFAYRQGKWKNFALVKSKHKEWEGDVPGEMLVENE</sequence>
<keyword evidence="3" id="KW-1003">Cell membrane</keyword>
<evidence type="ECO:0000256" key="1">
    <source>
        <dbReference type="ARBA" id="ARBA00004651"/>
    </source>
</evidence>
<feature type="transmembrane region" description="Helical" evidence="7">
    <location>
        <begin position="32"/>
        <end position="56"/>
    </location>
</feature>
<name>A0A6N2RAL6_9FIRM</name>
<comment type="subcellular location">
    <subcellularLocation>
        <location evidence="1">Cell membrane</location>
        <topology evidence="1">Multi-pass membrane protein</topology>
    </subcellularLocation>
</comment>
<dbReference type="PANTHER" id="PTHR43549:SF3">
    <property type="entry name" value="MULTIDRUG RESISTANCE PROTEIN YPNP-RELATED"/>
    <property type="match status" value="1"/>
</dbReference>
<dbReference type="GO" id="GO:0005886">
    <property type="term" value="C:plasma membrane"/>
    <property type="evidence" value="ECO:0007669"/>
    <property type="project" value="UniProtKB-SubCell"/>
</dbReference>
<accession>A0A6N2RAL6</accession>
<dbReference type="PANTHER" id="PTHR43549">
    <property type="entry name" value="MULTIDRUG RESISTANCE PROTEIN YPNP-RELATED"/>
    <property type="match status" value="1"/>
</dbReference>
<keyword evidence="6 7" id="KW-0472">Membrane</keyword>
<dbReference type="GO" id="GO:0042910">
    <property type="term" value="F:xenobiotic transmembrane transporter activity"/>
    <property type="evidence" value="ECO:0007669"/>
    <property type="project" value="InterPro"/>
</dbReference>
<proteinExistence type="predicted"/>
<keyword evidence="4 7" id="KW-0812">Transmembrane</keyword>
<evidence type="ECO:0000313" key="8">
    <source>
        <dbReference type="EMBL" id="VYS78153.1"/>
    </source>
</evidence>
<feature type="transmembrane region" description="Helical" evidence="7">
    <location>
        <begin position="94"/>
        <end position="115"/>
    </location>
</feature>
<dbReference type="GO" id="GO:0015297">
    <property type="term" value="F:antiporter activity"/>
    <property type="evidence" value="ECO:0007669"/>
    <property type="project" value="InterPro"/>
</dbReference>
<organism evidence="8">
    <name type="scientific">uncultured Anaerotruncus sp</name>
    <dbReference type="NCBI Taxonomy" id="905011"/>
    <lineage>
        <taxon>Bacteria</taxon>
        <taxon>Bacillati</taxon>
        <taxon>Bacillota</taxon>
        <taxon>Clostridia</taxon>
        <taxon>Eubacteriales</taxon>
        <taxon>Oscillospiraceae</taxon>
        <taxon>Anaerotruncus</taxon>
        <taxon>environmental samples</taxon>
    </lineage>
</organism>
<evidence type="ECO:0000256" key="3">
    <source>
        <dbReference type="ARBA" id="ARBA00022475"/>
    </source>
</evidence>
<dbReference type="Pfam" id="PF01554">
    <property type="entry name" value="MatE"/>
    <property type="match status" value="1"/>
</dbReference>
<reference evidence="8" key="1">
    <citation type="submission" date="2019-11" db="EMBL/GenBank/DDBJ databases">
        <authorList>
            <person name="Feng L."/>
        </authorList>
    </citation>
    <scope>NUCLEOTIDE SEQUENCE</scope>
    <source>
        <strain evidence="8">AundefinedLFYP135</strain>
    </source>
</reference>
<feature type="transmembrane region" description="Helical" evidence="7">
    <location>
        <begin position="68"/>
        <end position="88"/>
    </location>
</feature>
<gene>
    <name evidence="8" type="ORF">AULFYP135_00342</name>
</gene>
<dbReference type="AlphaFoldDB" id="A0A6N2RAL6"/>
<dbReference type="InterPro" id="IPR052031">
    <property type="entry name" value="Membrane_Transporter-Flippase"/>
</dbReference>
<evidence type="ECO:0000256" key="2">
    <source>
        <dbReference type="ARBA" id="ARBA00022448"/>
    </source>
</evidence>
<evidence type="ECO:0000256" key="6">
    <source>
        <dbReference type="ARBA" id="ARBA00023136"/>
    </source>
</evidence>
<dbReference type="EMBL" id="CACRSL010000003">
    <property type="protein sequence ID" value="VYS78153.1"/>
    <property type="molecule type" value="Genomic_DNA"/>
</dbReference>
<evidence type="ECO:0000256" key="4">
    <source>
        <dbReference type="ARBA" id="ARBA00022692"/>
    </source>
</evidence>